<evidence type="ECO:0000313" key="3">
    <source>
        <dbReference type="Proteomes" id="UP001225605"/>
    </source>
</evidence>
<keyword evidence="3" id="KW-1185">Reference proteome</keyword>
<dbReference type="EMBL" id="NSDM01000009">
    <property type="protein sequence ID" value="MDQ2586570.1"/>
    <property type="molecule type" value="Genomic_DNA"/>
</dbReference>
<feature type="region of interest" description="Disordered" evidence="1">
    <location>
        <begin position="167"/>
        <end position="197"/>
    </location>
</feature>
<proteinExistence type="predicted"/>
<protein>
    <submittedName>
        <fullName evidence="2">Uncharacterized protein</fullName>
    </submittedName>
</protein>
<feature type="region of interest" description="Disordered" evidence="1">
    <location>
        <begin position="215"/>
        <end position="238"/>
    </location>
</feature>
<dbReference type="Proteomes" id="UP001225605">
    <property type="component" value="Unassembled WGS sequence"/>
</dbReference>
<gene>
    <name evidence="2" type="ORF">CKY47_21745</name>
</gene>
<sequence length="238" mass="25943">MPHVTFIHGIGNEPPAPRLGRNWRRVLAENGLDLDASGVTSAFVYWADLLHPAPLPETRYEDTRGTLEVEAPEIGMRWLVRSTGVEASFVAAPADRVGSDEFASDDPVLPAGVEPDPTGERVLLPWSVKRRLMKVFLRDAHHYLFDTEFSPREGETHPIRREIRARSTRARDGPARTSSWRTAWAPSSPTTASSGCRTARGWTACSRSAARWASTRCRTGSVPGGPATTGSRPGCGSG</sequence>
<name>A0ABU0X355_9PSEU</name>
<evidence type="ECO:0000313" key="2">
    <source>
        <dbReference type="EMBL" id="MDQ2586570.1"/>
    </source>
</evidence>
<accession>A0ABU0X355</accession>
<reference evidence="2 3" key="1">
    <citation type="submission" date="2017-06" db="EMBL/GenBank/DDBJ databases">
        <title>Cultured bacterium strain Saccharothrix yanglingensis Hhs.015.</title>
        <authorList>
            <person name="Xia Y."/>
        </authorList>
    </citation>
    <scope>NUCLEOTIDE SEQUENCE [LARGE SCALE GENOMIC DNA]</scope>
    <source>
        <strain evidence="2 3">Hhs.015</strain>
    </source>
</reference>
<organism evidence="2 3">
    <name type="scientific">Saccharothrix yanglingensis</name>
    <dbReference type="NCBI Taxonomy" id="659496"/>
    <lineage>
        <taxon>Bacteria</taxon>
        <taxon>Bacillati</taxon>
        <taxon>Actinomycetota</taxon>
        <taxon>Actinomycetes</taxon>
        <taxon>Pseudonocardiales</taxon>
        <taxon>Pseudonocardiaceae</taxon>
        <taxon>Saccharothrix</taxon>
    </lineage>
</organism>
<evidence type="ECO:0000256" key="1">
    <source>
        <dbReference type="SAM" id="MobiDB-lite"/>
    </source>
</evidence>
<feature type="compositionally biased region" description="Low complexity" evidence="1">
    <location>
        <begin position="185"/>
        <end position="194"/>
    </location>
</feature>
<comment type="caution">
    <text evidence="2">The sequence shown here is derived from an EMBL/GenBank/DDBJ whole genome shotgun (WGS) entry which is preliminary data.</text>
</comment>